<dbReference type="InterPro" id="IPR002035">
    <property type="entry name" value="VWF_A"/>
</dbReference>
<gene>
    <name evidence="7" type="ORF">SNE40_002665</name>
</gene>
<dbReference type="InterPro" id="IPR050525">
    <property type="entry name" value="ECM_Assembly_Org"/>
</dbReference>
<feature type="compositionally biased region" description="Low complexity" evidence="3">
    <location>
        <begin position="214"/>
        <end position="236"/>
    </location>
</feature>
<evidence type="ECO:0000313" key="8">
    <source>
        <dbReference type="Proteomes" id="UP001347796"/>
    </source>
</evidence>
<feature type="region of interest" description="Disordered" evidence="3">
    <location>
        <begin position="214"/>
        <end position="237"/>
    </location>
</feature>
<keyword evidence="8" id="KW-1185">Reference proteome</keyword>
<dbReference type="SUPFAM" id="SSF49899">
    <property type="entry name" value="Concanavalin A-like lectins/glucanases"/>
    <property type="match status" value="1"/>
</dbReference>
<dbReference type="Proteomes" id="UP001347796">
    <property type="component" value="Unassembled WGS sequence"/>
</dbReference>
<dbReference type="InterPro" id="IPR013320">
    <property type="entry name" value="ConA-like_dom_sf"/>
</dbReference>
<evidence type="ECO:0000256" key="2">
    <source>
        <dbReference type="ARBA" id="ARBA00049648"/>
    </source>
</evidence>
<dbReference type="EMBL" id="JAZGQO010000002">
    <property type="protein sequence ID" value="KAK6190895.1"/>
    <property type="molecule type" value="Genomic_DNA"/>
</dbReference>
<dbReference type="SMART" id="SM00327">
    <property type="entry name" value="VWA"/>
    <property type="match status" value="1"/>
</dbReference>
<reference evidence="7 8" key="1">
    <citation type="submission" date="2024-01" db="EMBL/GenBank/DDBJ databases">
        <title>The genome of the rayed Mediterranean limpet Patella caerulea (Linnaeus, 1758).</title>
        <authorList>
            <person name="Anh-Thu Weber A."/>
            <person name="Halstead-Nussloch G."/>
        </authorList>
    </citation>
    <scope>NUCLEOTIDE SEQUENCE [LARGE SCALE GENOMIC DNA]</scope>
    <source>
        <strain evidence="7">AATW-2023a</strain>
        <tissue evidence="7">Whole specimen</tissue>
    </source>
</reference>
<dbReference type="Gene3D" id="2.170.140.10">
    <property type="entry name" value="Chitin binding domain"/>
    <property type="match status" value="1"/>
</dbReference>
<dbReference type="SUPFAM" id="SSF57625">
    <property type="entry name" value="Invertebrate chitin-binding proteins"/>
    <property type="match status" value="2"/>
</dbReference>
<sequence>MAFKFWISGLLLMMIMNYNGGANVSGCQDVLDIVVVVDGSDSISENDFTKLKQAVIDLTKRLKIDKDYTRFGLVLYSATVSKMIKFSGDKSMLDSNIRGLIQPRDGTNTHLGLSAMIDMISKDGRKGVETIGIVITDGISKNKSETTRLANLAKNIGVDMYSVGVGSGKDLDESELKTIASKPEQSIISETFNSLSVTLTDLLPKICPDTTTTITTTTTTTTPRRTTTTVTPPTTTGESVTFIPDPSVCEGCLLRNGIGFLSHPTDCEKFFQCSEVGGTLTAHEMSCGTGLFWDIKTFGCNYPDAVNCTSDPCRNPGTTLYKVKDNCRQYRSCVDKSIIPLCCDKGYSFNDLSKSCQPDSSCTDMCLGEADSQLNTVCNKRSIAGNGSYFEEDIPEIGWMKRRCAPGAGFNPATCSCTDFLSVIEATTLTPVPNECKATLKLPFDKGVMDESGNGNWVENIGVVIENGEAYFNGNSGLRIPRFSNVALGSTFMIKMRYRTDGTVLGQQALVTNRDCDKPGSLSIILDQTTTTFGMRTDGGQITEVPVPVGTQSQWKVIEYKLENGVLMGQVDGNTKQMVTSDMIGRSECALQVGRGNTFSNFKGYIDYIEVYMC</sequence>
<dbReference type="CDD" id="cd01450">
    <property type="entry name" value="vWFA_subfamily_ECM"/>
    <property type="match status" value="1"/>
</dbReference>
<dbReference type="SUPFAM" id="SSF53300">
    <property type="entry name" value="vWA-like"/>
    <property type="match status" value="1"/>
</dbReference>
<feature type="domain" description="Chitin-binding type-2" evidence="6">
    <location>
        <begin position="246"/>
        <end position="310"/>
    </location>
</feature>
<dbReference type="PROSITE" id="PS50940">
    <property type="entry name" value="CHIT_BIND_II"/>
    <property type="match status" value="1"/>
</dbReference>
<dbReference type="PRINTS" id="PR00453">
    <property type="entry name" value="VWFADOMAIN"/>
</dbReference>
<dbReference type="Gene3D" id="3.40.50.410">
    <property type="entry name" value="von Willebrand factor, type A domain"/>
    <property type="match status" value="1"/>
</dbReference>
<evidence type="ECO:0000259" key="6">
    <source>
        <dbReference type="PROSITE" id="PS50940"/>
    </source>
</evidence>
<dbReference type="Pfam" id="PF01607">
    <property type="entry name" value="CBM_14"/>
    <property type="match status" value="1"/>
</dbReference>
<dbReference type="SMART" id="SM00494">
    <property type="entry name" value="ChtBD2"/>
    <property type="match status" value="2"/>
</dbReference>
<feature type="chain" id="PRO_5042862783" evidence="4">
    <location>
        <begin position="22"/>
        <end position="614"/>
    </location>
</feature>
<evidence type="ECO:0000256" key="3">
    <source>
        <dbReference type="SAM" id="MobiDB-lite"/>
    </source>
</evidence>
<dbReference type="Pfam" id="PF00092">
    <property type="entry name" value="VWA"/>
    <property type="match status" value="1"/>
</dbReference>
<evidence type="ECO:0000259" key="5">
    <source>
        <dbReference type="PROSITE" id="PS50234"/>
    </source>
</evidence>
<comment type="similarity">
    <text evidence="2">Belongs to the fibril-associated collagens with interrupted helices (FACIT) family.</text>
</comment>
<evidence type="ECO:0000313" key="7">
    <source>
        <dbReference type="EMBL" id="KAK6190895.1"/>
    </source>
</evidence>
<dbReference type="PANTHER" id="PTHR24020">
    <property type="entry name" value="COLLAGEN ALPHA"/>
    <property type="match status" value="1"/>
</dbReference>
<comment type="caution">
    <text evidence="7">The sequence shown here is derived from an EMBL/GenBank/DDBJ whole genome shotgun (WGS) entry which is preliminary data.</text>
</comment>
<feature type="domain" description="VWFA" evidence="5">
    <location>
        <begin position="32"/>
        <end position="206"/>
    </location>
</feature>
<organism evidence="7 8">
    <name type="scientific">Patella caerulea</name>
    <name type="common">Rayed Mediterranean limpet</name>
    <dbReference type="NCBI Taxonomy" id="87958"/>
    <lineage>
        <taxon>Eukaryota</taxon>
        <taxon>Metazoa</taxon>
        <taxon>Spiralia</taxon>
        <taxon>Lophotrochozoa</taxon>
        <taxon>Mollusca</taxon>
        <taxon>Gastropoda</taxon>
        <taxon>Patellogastropoda</taxon>
        <taxon>Patelloidea</taxon>
        <taxon>Patellidae</taxon>
        <taxon>Patella</taxon>
    </lineage>
</organism>
<evidence type="ECO:0000256" key="4">
    <source>
        <dbReference type="SAM" id="SignalP"/>
    </source>
</evidence>
<dbReference type="AlphaFoldDB" id="A0AAN8Q3I4"/>
<dbReference type="InterPro" id="IPR002557">
    <property type="entry name" value="Chitin-bd_dom"/>
</dbReference>
<dbReference type="GO" id="GO:0008061">
    <property type="term" value="F:chitin binding"/>
    <property type="evidence" value="ECO:0007669"/>
    <property type="project" value="InterPro"/>
</dbReference>
<feature type="signal peptide" evidence="4">
    <location>
        <begin position="1"/>
        <end position="21"/>
    </location>
</feature>
<keyword evidence="1" id="KW-0379">Hydroxylation</keyword>
<evidence type="ECO:0000256" key="1">
    <source>
        <dbReference type="ARBA" id="ARBA00023278"/>
    </source>
</evidence>
<keyword evidence="4" id="KW-0732">Signal</keyword>
<dbReference type="PROSITE" id="PS50234">
    <property type="entry name" value="VWFA"/>
    <property type="match status" value="1"/>
</dbReference>
<accession>A0AAN8Q3I4</accession>
<proteinExistence type="inferred from homology"/>
<name>A0AAN8Q3I4_PATCE</name>
<dbReference type="PANTHER" id="PTHR24020:SF20">
    <property type="entry name" value="PH DOMAIN-CONTAINING PROTEIN"/>
    <property type="match status" value="1"/>
</dbReference>
<dbReference type="InterPro" id="IPR036465">
    <property type="entry name" value="vWFA_dom_sf"/>
</dbReference>
<dbReference type="InterPro" id="IPR036508">
    <property type="entry name" value="Chitin-bd_dom_sf"/>
</dbReference>
<dbReference type="GO" id="GO:0005576">
    <property type="term" value="C:extracellular region"/>
    <property type="evidence" value="ECO:0007669"/>
    <property type="project" value="InterPro"/>
</dbReference>
<protein>
    <submittedName>
        <fullName evidence="7">Uncharacterized protein</fullName>
    </submittedName>
</protein>